<reference evidence="1" key="1">
    <citation type="submission" date="2022-04" db="EMBL/GenBank/DDBJ databases">
        <title>Genome of the entomopathogenic fungus Entomophthora muscae.</title>
        <authorList>
            <person name="Elya C."/>
            <person name="Lovett B.R."/>
            <person name="Lee E."/>
            <person name="Macias A.M."/>
            <person name="Hajek A.E."/>
            <person name="De Bivort B.L."/>
            <person name="Kasson M.T."/>
            <person name="De Fine Licht H.H."/>
            <person name="Stajich J.E."/>
        </authorList>
    </citation>
    <scope>NUCLEOTIDE SEQUENCE</scope>
    <source>
        <strain evidence="1">Berkeley</strain>
    </source>
</reference>
<evidence type="ECO:0000313" key="1">
    <source>
        <dbReference type="EMBL" id="KAJ9064571.1"/>
    </source>
</evidence>
<keyword evidence="2" id="KW-1185">Reference proteome</keyword>
<proteinExistence type="predicted"/>
<evidence type="ECO:0000313" key="2">
    <source>
        <dbReference type="Proteomes" id="UP001165960"/>
    </source>
</evidence>
<protein>
    <submittedName>
        <fullName evidence="1">Syntaxin-binding protein 5</fullName>
    </submittedName>
</protein>
<accession>A0ACC2SQQ8</accession>
<comment type="caution">
    <text evidence="1">The sequence shown here is derived from an EMBL/GenBank/DDBJ whole genome shotgun (WGS) entry which is preliminary data.</text>
</comment>
<sequence length="1020" mass="113181">MSLKQDPKATSDEQAPSKINIFASRIPIFNRIKEAFLPAQEGEVDLISDGFEISECHSFGFPGVATCFSYDPVQKLLALGTTVGKVVILGREGVASRVKVESDQPIKHVHFSSNLPLITAVTENNHVYIIDIEKDTVNLTLKSRDIITCIAPYANSNWLLLGTDLGKVQILDLVYGYPSKYELKSIPSKINFMKLHPSNSDQILLGANNGKAYLVGLKEGKAILDFDLRRKAPLETPPTITSLCWSPEGESFVAGYSNGWLAFWAISDNSQPILIRTPTIDTLDVDLELAVPEQREPISSLTWCKHSDMHATTLILSGGEEEGQDPRLTIIKLGKELYPSVSELSAELPFKTVNCLKALPSSYPWGSGTQDPFAILVLSAEGALLSYNVDGDALVLPELLDWLGSDIIHTQPIANCPSNIHHSLLEKKANTQEPQLNLQGGLAQPRHEEKYLHDLVLTSHGDGSLKLWDASTNELSNLKHATISPSQQNLPCGVVPKRLEFCSEVEGLCVGYSDSTVRLLRFCHELSCQEHDRAQTPNESSTPQTPEQESPSEFFIKANSREDLLKFELFGHKDGLAAMESKFGLLATSDKSGRFTITRLKDCCIIFSETDVSLQSTATSDQPTEYLVKLDISFCDASVRILGISNLANGYFYLLAPSSDKVIAKEKVFSNLLQGEQVNSLLFYSGIETTTASEVSPTLPHDKSLESRPSISERKSVASRFRRALNKLNESANKSNLWTEKASRFEPLPSDYFNSEDHVVLCLPGKIVLYALCSRRVVRILEIRPERGRILKATPVSLKDQDMLVCIKTTGFVDIYKLPGLQVLYRSDAYLSPTFNADQCVITDDGRVMVNVNKNELRQLCLIKDHQALSFHPKAQLFDPSKEAPKGSSGEGSWFVFPFSKSRTEDVQHLFNLGRPENIIPIDRTKNNQHVNLKVFTSAADYIPPISPVANSKHSEVPDQGGNSAMAAAINRNKELLREREDKLSQIGDKTQAAADSAQDFLKEIREFNQKQAKKKWYQL</sequence>
<name>A0ACC2SQQ8_9FUNG</name>
<gene>
    <name evidence="1" type="primary">STXBP5_2</name>
    <name evidence="1" type="ORF">DSO57_1029207</name>
</gene>
<dbReference type="Proteomes" id="UP001165960">
    <property type="component" value="Unassembled WGS sequence"/>
</dbReference>
<organism evidence="1 2">
    <name type="scientific">Entomophthora muscae</name>
    <dbReference type="NCBI Taxonomy" id="34485"/>
    <lineage>
        <taxon>Eukaryota</taxon>
        <taxon>Fungi</taxon>
        <taxon>Fungi incertae sedis</taxon>
        <taxon>Zoopagomycota</taxon>
        <taxon>Entomophthoromycotina</taxon>
        <taxon>Entomophthoromycetes</taxon>
        <taxon>Entomophthorales</taxon>
        <taxon>Entomophthoraceae</taxon>
        <taxon>Entomophthora</taxon>
    </lineage>
</organism>
<dbReference type="EMBL" id="QTSX02004451">
    <property type="protein sequence ID" value="KAJ9064571.1"/>
    <property type="molecule type" value="Genomic_DNA"/>
</dbReference>